<dbReference type="Proteomes" id="UP001564657">
    <property type="component" value="Unassembled WGS sequence"/>
</dbReference>
<feature type="transmembrane region" description="Helical" evidence="1">
    <location>
        <begin position="37"/>
        <end position="61"/>
    </location>
</feature>
<keyword evidence="1" id="KW-0472">Membrane</keyword>
<organism evidence="2 3">
    <name type="scientific">Clostridium moutaii</name>
    <dbReference type="NCBI Taxonomy" id="3240932"/>
    <lineage>
        <taxon>Bacteria</taxon>
        <taxon>Bacillati</taxon>
        <taxon>Bacillota</taxon>
        <taxon>Clostridia</taxon>
        <taxon>Eubacteriales</taxon>
        <taxon>Clostridiaceae</taxon>
        <taxon>Clostridium</taxon>
    </lineage>
</organism>
<name>A0ABV4BNS2_9CLOT</name>
<gene>
    <name evidence="2" type="ORF">AB8U03_09520</name>
</gene>
<accession>A0ABV4BNS2</accession>
<sequence>MDFLMGSMLRTTLILKKRSSSIFKDSPVISINSISNVLYIEVINGIPWIIMILMIVTVIIIV</sequence>
<keyword evidence="1" id="KW-1133">Transmembrane helix</keyword>
<keyword evidence="1" id="KW-0812">Transmembrane</keyword>
<reference evidence="2 3" key="1">
    <citation type="submission" date="2024-08" db="EMBL/GenBank/DDBJ databases">
        <title>Clostridium lapicellarii sp. nov., and Clostridium renhuaiense sp. nov., two species isolated from the mud in a fermentation cellar used for producing sauce-flavour Chinese liquors.</title>
        <authorList>
            <person name="Yang F."/>
            <person name="Wang H."/>
            <person name="Chen L.Q."/>
            <person name="Zhou N."/>
            <person name="Lu J.J."/>
            <person name="Pu X.X."/>
            <person name="Wan B."/>
            <person name="Wang L."/>
            <person name="Liu S.J."/>
        </authorList>
    </citation>
    <scope>NUCLEOTIDE SEQUENCE [LARGE SCALE GENOMIC DNA]</scope>
    <source>
        <strain evidence="2 3">MT-5</strain>
    </source>
</reference>
<evidence type="ECO:0000313" key="2">
    <source>
        <dbReference type="EMBL" id="MEY8000428.1"/>
    </source>
</evidence>
<evidence type="ECO:0000256" key="1">
    <source>
        <dbReference type="SAM" id="Phobius"/>
    </source>
</evidence>
<protein>
    <submittedName>
        <fullName evidence="2">Uncharacterized protein</fullName>
    </submittedName>
</protein>
<comment type="caution">
    <text evidence="2">The sequence shown here is derived from an EMBL/GenBank/DDBJ whole genome shotgun (WGS) entry which is preliminary data.</text>
</comment>
<evidence type="ECO:0000313" key="3">
    <source>
        <dbReference type="Proteomes" id="UP001564657"/>
    </source>
</evidence>
<proteinExistence type="predicted"/>
<keyword evidence="3" id="KW-1185">Reference proteome</keyword>
<dbReference type="EMBL" id="JBGEWD010000008">
    <property type="protein sequence ID" value="MEY8000428.1"/>
    <property type="molecule type" value="Genomic_DNA"/>
</dbReference>